<dbReference type="STRING" id="927665.HMPREF1535_04026"/>
<evidence type="ECO:0000313" key="2">
    <source>
        <dbReference type="Proteomes" id="UP000033047"/>
    </source>
</evidence>
<dbReference type="Proteomes" id="UP000033047">
    <property type="component" value="Unassembled WGS sequence"/>
</dbReference>
<dbReference type="Pfam" id="PF18934">
    <property type="entry name" value="DUF5682"/>
    <property type="match status" value="1"/>
</dbReference>
<dbReference type="PATRIC" id="fig|927665.4.peg.4136"/>
<dbReference type="HOGENOM" id="CLU_009152_0_0_10"/>
<proteinExistence type="predicted"/>
<accession>A0A0F5IUE6</accession>
<dbReference type="EMBL" id="AQHV01000021">
    <property type="protein sequence ID" value="KKB48797.1"/>
    <property type="molecule type" value="Genomic_DNA"/>
</dbReference>
<name>A0A0F5IUE6_9BACT</name>
<dbReference type="AlphaFoldDB" id="A0A0F5IUE6"/>
<comment type="caution">
    <text evidence="1">The sequence shown here is derived from an EMBL/GenBank/DDBJ whole genome shotgun (WGS) entry which is preliminary data.</text>
</comment>
<reference evidence="1 2" key="1">
    <citation type="submission" date="2013-04" db="EMBL/GenBank/DDBJ databases">
        <title>The Genome Sequence of Parabacteroides goldsteinii DSM 19448.</title>
        <authorList>
            <consortium name="The Broad Institute Genomics Platform"/>
            <person name="Earl A."/>
            <person name="Ward D."/>
            <person name="Feldgarden M."/>
            <person name="Gevers D."/>
            <person name="Martens E."/>
            <person name="Sakamoto M."/>
            <person name="Benno Y."/>
            <person name="Song Y."/>
            <person name="Liu C."/>
            <person name="Lee J."/>
            <person name="Bolanos M."/>
            <person name="Vaisanen M.L."/>
            <person name="Finegold S.M."/>
            <person name="Walker B."/>
            <person name="Young S."/>
            <person name="Zeng Q."/>
            <person name="Gargeya S."/>
            <person name="Fitzgerald M."/>
            <person name="Haas B."/>
            <person name="Abouelleil A."/>
            <person name="Allen A.W."/>
            <person name="Alvarado L."/>
            <person name="Arachchi H.M."/>
            <person name="Berlin A.M."/>
            <person name="Chapman S.B."/>
            <person name="Gainer-Dewar J."/>
            <person name="Goldberg J."/>
            <person name="Griggs A."/>
            <person name="Gujja S."/>
            <person name="Hansen M."/>
            <person name="Howarth C."/>
            <person name="Imamovic A."/>
            <person name="Ireland A."/>
            <person name="Larimer J."/>
            <person name="McCowan C."/>
            <person name="Murphy C."/>
            <person name="Pearson M."/>
            <person name="Poon T.W."/>
            <person name="Priest M."/>
            <person name="Roberts A."/>
            <person name="Saif S."/>
            <person name="Shea T."/>
            <person name="Sisk P."/>
            <person name="Sykes S."/>
            <person name="Wortman J."/>
            <person name="Nusbaum C."/>
            <person name="Birren B."/>
        </authorList>
    </citation>
    <scope>NUCLEOTIDE SEQUENCE [LARGE SCALE GENOMIC DNA]</scope>
    <source>
        <strain evidence="1 2">DSM 19448</strain>
    </source>
</reference>
<evidence type="ECO:0000313" key="1">
    <source>
        <dbReference type="EMBL" id="KKB48797.1"/>
    </source>
</evidence>
<dbReference type="InterPro" id="IPR043737">
    <property type="entry name" value="DUF5682"/>
</dbReference>
<gene>
    <name evidence="1" type="ORF">HMPREF1535_04026</name>
</gene>
<protein>
    <submittedName>
        <fullName evidence="1">Uncharacterized protein</fullName>
    </submittedName>
</protein>
<dbReference type="RefSeq" id="WP_046147217.1">
    <property type="nucleotide sequence ID" value="NZ_KQ033913.1"/>
</dbReference>
<sequence length="803" mass="91459">MEGILRQPDLAEIEHLFATSFNMDGQVVYFPVRHHSPVCALHLQRTINSFRPELILIEGPSDSAQLLPYIADGQSVPPFCIYYSYDDKEGKVSEEKEKYRAYYPFLSYSPELVAIREGARRNIPTRFIDLPYALRLINKIEEEPQTQFYYNENKEYEVNTYTAMIARKAGCRSFSEFWESRFELDAGKMKTHDFVRNVFHLGYFMRLATPGNEMSLKEDRQRETYMAAEIREAIPNHQKILVVAGAFHIAGLMDELQSDRKQSLKSSNPEHVASYLMPYTFKEADSKSGYAAGMPFPAFYQEVWEKMEKQKKDPFASTVLEYIIKTARYARKTQIISLPDEINALNMARSLAILRGKQSAGVYELLDGVRSCFVKGDLNATSTFEVDFLYRLLSGMGAGKIAANDCIPPVVREFRSLCSLHRLKTSTIERQEVTLDIIKNPAHYRKSRFLHQMEFLETGFATLQSGPDYVNQKNKNLVREQWICRYGTGVETRLIDLSVYGATLSQVCNSLIEKNFKDSMTAEELGKLLISVQVMGIEGFYSRYEDTVRLVVESEGNFISLCKLINSLLYLTNMQQLMDGTIQPVIAGLARTAFNGAVVLIPSLKSTTEEEEQEICEQMRNLYSFTMDTKNWFDTAAFLSAVEKILNDSFSNSRLFGLCLAIHYKEGQTGQAVFCRQIAAYLESSITHPEQAASFICGLFLIARDVLFTDPHILEAIDRVIANADQETFLTILPNLRYAFTGFLPAEVSRLGQQVAEYHQIAETRLTGSITVSQQEITEAMRLDKLAAEALKTWRIIEWTSTK</sequence>
<organism evidence="1 2">
    <name type="scientific">Parabacteroides goldsteinii DSM 19448 = WAL 12034</name>
    <dbReference type="NCBI Taxonomy" id="927665"/>
    <lineage>
        <taxon>Bacteria</taxon>
        <taxon>Pseudomonadati</taxon>
        <taxon>Bacteroidota</taxon>
        <taxon>Bacteroidia</taxon>
        <taxon>Bacteroidales</taxon>
        <taxon>Tannerellaceae</taxon>
        <taxon>Parabacteroides</taxon>
    </lineage>
</organism>